<evidence type="ECO:0000256" key="1">
    <source>
        <dbReference type="ARBA" id="ARBA00004141"/>
    </source>
</evidence>
<dbReference type="GO" id="GO:0030003">
    <property type="term" value="P:intracellular monoatomic cation homeostasis"/>
    <property type="evidence" value="ECO:0007669"/>
    <property type="project" value="TreeGrafter"/>
</dbReference>
<dbReference type="GO" id="GO:0071578">
    <property type="term" value="P:zinc ion import across plasma membrane"/>
    <property type="evidence" value="ECO:0007669"/>
    <property type="project" value="TreeGrafter"/>
</dbReference>
<dbReference type="PANTHER" id="PTHR12191:SF37">
    <property type="entry name" value="ZINC TRANSPORTER FOI"/>
    <property type="match status" value="1"/>
</dbReference>
<dbReference type="GO" id="GO:0140410">
    <property type="term" value="F:monoatomic cation:bicarbonate symporter activity"/>
    <property type="evidence" value="ECO:0007669"/>
    <property type="project" value="TreeGrafter"/>
</dbReference>
<dbReference type="Pfam" id="PF02535">
    <property type="entry name" value="Zip"/>
    <property type="match status" value="1"/>
</dbReference>
<reference evidence="7" key="1">
    <citation type="submission" date="2022-12" db="EMBL/GenBank/DDBJ databases">
        <title>Genome assemblies of Blomia tropicalis.</title>
        <authorList>
            <person name="Cui Y."/>
        </authorList>
    </citation>
    <scope>NUCLEOTIDE SEQUENCE</scope>
    <source>
        <tissue evidence="7">Adult mites</tissue>
    </source>
</reference>
<evidence type="ECO:0000313" key="7">
    <source>
        <dbReference type="EMBL" id="KAJ6224888.1"/>
    </source>
</evidence>
<evidence type="ECO:0000256" key="5">
    <source>
        <dbReference type="ARBA" id="ARBA00023136"/>
    </source>
</evidence>
<evidence type="ECO:0000256" key="2">
    <source>
        <dbReference type="ARBA" id="ARBA00006939"/>
    </source>
</evidence>
<dbReference type="EMBL" id="JAPWDV010000001">
    <property type="protein sequence ID" value="KAJ6224888.1"/>
    <property type="molecule type" value="Genomic_DNA"/>
</dbReference>
<gene>
    <name evidence="7" type="ORF">RDWZM_003433</name>
</gene>
<feature type="transmembrane region" description="Helical" evidence="6">
    <location>
        <begin position="5"/>
        <end position="23"/>
    </location>
</feature>
<feature type="transmembrane region" description="Helical" evidence="6">
    <location>
        <begin position="302"/>
        <end position="322"/>
    </location>
</feature>
<evidence type="ECO:0000256" key="6">
    <source>
        <dbReference type="SAM" id="Phobius"/>
    </source>
</evidence>
<keyword evidence="3 6" id="KW-0812">Transmembrane</keyword>
<evidence type="ECO:0008006" key="9">
    <source>
        <dbReference type="Google" id="ProtNLM"/>
    </source>
</evidence>
<feature type="transmembrane region" description="Helical" evidence="6">
    <location>
        <begin position="54"/>
        <end position="71"/>
    </location>
</feature>
<dbReference type="InterPro" id="IPR050799">
    <property type="entry name" value="ZIP_Transporter"/>
</dbReference>
<accession>A0A9Q0RQV3</accession>
<protein>
    <recommendedName>
        <fullName evidence="9">Zinc transporter ZIP10</fullName>
    </recommendedName>
</protein>
<evidence type="ECO:0000313" key="8">
    <source>
        <dbReference type="Proteomes" id="UP001142055"/>
    </source>
</evidence>
<name>A0A9Q0RQV3_BLOTA</name>
<dbReference type="PANTHER" id="PTHR12191">
    <property type="entry name" value="SOLUTE CARRIER FAMILY 39"/>
    <property type="match status" value="1"/>
</dbReference>
<comment type="subcellular location">
    <subcellularLocation>
        <location evidence="1">Membrane</location>
        <topology evidence="1">Multi-pass membrane protein</topology>
    </subcellularLocation>
</comment>
<dbReference type="GO" id="GO:0005385">
    <property type="term" value="F:zinc ion transmembrane transporter activity"/>
    <property type="evidence" value="ECO:0007669"/>
    <property type="project" value="TreeGrafter"/>
</dbReference>
<feature type="transmembrane region" description="Helical" evidence="6">
    <location>
        <begin position="239"/>
        <end position="259"/>
    </location>
</feature>
<evidence type="ECO:0000256" key="3">
    <source>
        <dbReference type="ARBA" id="ARBA00022692"/>
    </source>
</evidence>
<organism evidence="7 8">
    <name type="scientific">Blomia tropicalis</name>
    <name type="common">Mite</name>
    <dbReference type="NCBI Taxonomy" id="40697"/>
    <lineage>
        <taxon>Eukaryota</taxon>
        <taxon>Metazoa</taxon>
        <taxon>Ecdysozoa</taxon>
        <taxon>Arthropoda</taxon>
        <taxon>Chelicerata</taxon>
        <taxon>Arachnida</taxon>
        <taxon>Acari</taxon>
        <taxon>Acariformes</taxon>
        <taxon>Sarcoptiformes</taxon>
        <taxon>Astigmata</taxon>
        <taxon>Glycyphagoidea</taxon>
        <taxon>Echimyopodidae</taxon>
        <taxon>Blomia</taxon>
    </lineage>
</organism>
<proteinExistence type="inferred from homology"/>
<evidence type="ECO:0000256" key="4">
    <source>
        <dbReference type="ARBA" id="ARBA00022989"/>
    </source>
</evidence>
<comment type="similarity">
    <text evidence="2">Belongs to the ZIP transporter (TC 2.A.5) family.</text>
</comment>
<feature type="transmembrane region" description="Helical" evidence="6">
    <location>
        <begin position="265"/>
        <end position="281"/>
    </location>
</feature>
<dbReference type="GO" id="GO:0005886">
    <property type="term" value="C:plasma membrane"/>
    <property type="evidence" value="ECO:0007669"/>
    <property type="project" value="TreeGrafter"/>
</dbReference>
<dbReference type="InterPro" id="IPR003689">
    <property type="entry name" value="ZIP"/>
</dbReference>
<dbReference type="Proteomes" id="UP001142055">
    <property type="component" value="Chromosome 1"/>
</dbReference>
<comment type="caution">
    <text evidence="7">The sequence shown here is derived from an EMBL/GenBank/DDBJ whole genome shotgun (WGS) entry which is preliminary data.</text>
</comment>
<keyword evidence="4 6" id="KW-1133">Transmembrane helix</keyword>
<sequence>MFVWIYGTTSVLIISLIGLVIAFSSQSDHHFQNGSAYQNDREHHNESHHSHSDSVWYGLMALLGMMGFLLLERLIMILGDLAHQHMNESNEIQQCAPNSDLAIAPEMEKLNHHHNHEMNDVTKANMINGTKNGDVQVHDECHRSTITFPNPDGEGYMHLGAHHHHHHRTNKGPNAALMVLAGDLVHNLFDGLAIGVAFSGTGINGGLSTSLAILFHELPHELGDFAIIIRSGMSLKNAIFWNITASIICWFGMCIGILLGTINDAWLSALIAGTFLYIALVDMIPELDSCPQLPSKSRAIKLSVQLVGIAVGVGIMLVIALYEQPLRTLF</sequence>
<keyword evidence="8" id="KW-1185">Reference proteome</keyword>
<dbReference type="AlphaFoldDB" id="A0A9Q0RQV3"/>
<keyword evidence="5 6" id="KW-0472">Membrane</keyword>